<feature type="signal peptide" evidence="2">
    <location>
        <begin position="1"/>
        <end position="31"/>
    </location>
</feature>
<evidence type="ECO:0000256" key="2">
    <source>
        <dbReference type="SAM" id="SignalP"/>
    </source>
</evidence>
<dbReference type="NCBIfam" id="TIGR02595">
    <property type="entry name" value="PEP_CTERM"/>
    <property type="match status" value="1"/>
</dbReference>
<keyword evidence="4" id="KW-1185">Reference proteome</keyword>
<reference evidence="3 4" key="1">
    <citation type="submission" date="2020-04" db="EMBL/GenBank/DDBJ databases">
        <title>Zoogloea sp. G-4-1-14 isolated from soil.</title>
        <authorList>
            <person name="Dahal R.H."/>
        </authorList>
    </citation>
    <scope>NUCLEOTIDE SEQUENCE [LARGE SCALE GENOMIC DNA]</scope>
    <source>
        <strain evidence="3 4">G-4-1-14</strain>
    </source>
</reference>
<feature type="region of interest" description="Disordered" evidence="1">
    <location>
        <begin position="205"/>
        <end position="224"/>
    </location>
</feature>
<dbReference type="RefSeq" id="WP_169148396.1">
    <property type="nucleotide sequence ID" value="NZ_JABBGA010000039.1"/>
</dbReference>
<evidence type="ECO:0000313" key="4">
    <source>
        <dbReference type="Proteomes" id="UP000580043"/>
    </source>
</evidence>
<dbReference type="Proteomes" id="UP000580043">
    <property type="component" value="Unassembled WGS sequence"/>
</dbReference>
<name>A0A848GHA9_9RHOO</name>
<protein>
    <submittedName>
        <fullName evidence="3">PEP-CTERM sorting domain-containing protein</fullName>
    </submittedName>
</protein>
<evidence type="ECO:0000256" key="1">
    <source>
        <dbReference type="SAM" id="MobiDB-lite"/>
    </source>
</evidence>
<dbReference type="EMBL" id="JABBGA010000039">
    <property type="protein sequence ID" value="NML28881.1"/>
    <property type="molecule type" value="Genomic_DNA"/>
</dbReference>
<dbReference type="AlphaFoldDB" id="A0A848GHA9"/>
<evidence type="ECO:0000313" key="3">
    <source>
        <dbReference type="EMBL" id="NML28881.1"/>
    </source>
</evidence>
<dbReference type="InterPro" id="IPR013424">
    <property type="entry name" value="Ice-binding_C"/>
</dbReference>
<sequence length="357" mass="37137">MRRHTKKTIQGALTCLTTASALMLAPAAASAVELPTANCGTNLTSNCLRANDFNVFSLALLDLQKPTGGYDLPASPGQIAPYTIIGQNNGQEGAGNLQGFVDGTYATPSNNTASTFSTITSNPGGVADPKVANGGGSGANEFTGDSEDSWDIRVNTLKSLNGTPVVFFFSFNETGSNSGLLNTDLLIWGKVTLIKDGGGASQTFYLGGQPTTGDSPLDSPLPPTTGTDTDFTDQANYDYGPWIYVHAGICVVGTQFVGFPNSSGVCTFGSSQYVNTNLGNDTAAFMVNSPELDAAIQSGGYDTMQVTWEMAYLNGGGESAWIAPVTTPVKVPEPAPLALLSLGLGALAWNTRRNKKN</sequence>
<organism evidence="3 4">
    <name type="scientific">Zoogloea dura</name>
    <dbReference type="NCBI Taxonomy" id="2728840"/>
    <lineage>
        <taxon>Bacteria</taxon>
        <taxon>Pseudomonadati</taxon>
        <taxon>Pseudomonadota</taxon>
        <taxon>Betaproteobacteria</taxon>
        <taxon>Rhodocyclales</taxon>
        <taxon>Zoogloeaceae</taxon>
        <taxon>Zoogloea</taxon>
    </lineage>
</organism>
<accession>A0A848GHA9</accession>
<keyword evidence="2" id="KW-0732">Signal</keyword>
<gene>
    <name evidence="3" type="ORF">HHL15_24310</name>
</gene>
<feature type="compositionally biased region" description="Low complexity" evidence="1">
    <location>
        <begin position="212"/>
        <end position="224"/>
    </location>
</feature>
<comment type="caution">
    <text evidence="3">The sequence shown here is derived from an EMBL/GenBank/DDBJ whole genome shotgun (WGS) entry which is preliminary data.</text>
</comment>
<proteinExistence type="predicted"/>
<feature type="chain" id="PRO_5033050413" evidence="2">
    <location>
        <begin position="32"/>
        <end position="357"/>
    </location>
</feature>